<evidence type="ECO:0000256" key="4">
    <source>
        <dbReference type="ARBA" id="ARBA00023136"/>
    </source>
</evidence>
<comment type="subcellular location">
    <subcellularLocation>
        <location evidence="1">Membrane</location>
        <topology evidence="1">Multi-pass membrane protein</topology>
    </subcellularLocation>
</comment>
<dbReference type="NCBIfam" id="TIGR00785">
    <property type="entry name" value="dass"/>
    <property type="match status" value="1"/>
</dbReference>
<keyword evidence="2 5" id="KW-0812">Transmembrane</keyword>
<feature type="transmembrane region" description="Helical" evidence="5">
    <location>
        <begin position="391"/>
        <end position="418"/>
    </location>
</feature>
<feature type="transmembrane region" description="Helical" evidence="5">
    <location>
        <begin position="292"/>
        <end position="310"/>
    </location>
</feature>
<evidence type="ECO:0000256" key="1">
    <source>
        <dbReference type="ARBA" id="ARBA00004141"/>
    </source>
</evidence>
<dbReference type="RefSeq" id="WP_176279952.1">
    <property type="nucleotide sequence ID" value="NZ_JABWMH010000003.1"/>
</dbReference>
<feature type="transmembrane region" description="Helical" evidence="5">
    <location>
        <begin position="208"/>
        <end position="233"/>
    </location>
</feature>
<dbReference type="Proteomes" id="UP000652427">
    <property type="component" value="Unassembled WGS sequence"/>
</dbReference>
<name>A0ABX2N4C0_9SPHN</name>
<feature type="transmembrane region" description="Helical" evidence="5">
    <location>
        <begin position="78"/>
        <end position="96"/>
    </location>
</feature>
<feature type="transmembrane region" description="Helical" evidence="5">
    <location>
        <begin position="361"/>
        <end position="379"/>
    </location>
</feature>
<reference evidence="6 7" key="1">
    <citation type="submission" date="2020-06" db="EMBL/GenBank/DDBJ databases">
        <authorList>
            <person name="Kim S.-J."/>
            <person name="Park S.-J."/>
        </authorList>
    </citation>
    <scope>NUCLEOTIDE SEQUENCE [LARGE SCALE GENOMIC DNA]</scope>
    <source>
        <strain evidence="6 7">SW-151</strain>
    </source>
</reference>
<feature type="transmembrane region" description="Helical" evidence="5">
    <location>
        <begin position="446"/>
        <end position="466"/>
    </location>
</feature>
<dbReference type="EMBL" id="JABWMH010000003">
    <property type="protein sequence ID" value="NVD28512.1"/>
    <property type="molecule type" value="Genomic_DNA"/>
</dbReference>
<feature type="transmembrane region" description="Helical" evidence="5">
    <location>
        <begin position="141"/>
        <end position="157"/>
    </location>
</feature>
<protein>
    <submittedName>
        <fullName evidence="6">DASS family sodium-coupled anion symporter</fullName>
    </submittedName>
</protein>
<evidence type="ECO:0000313" key="7">
    <source>
        <dbReference type="Proteomes" id="UP000652427"/>
    </source>
</evidence>
<feature type="transmembrane region" description="Helical" evidence="5">
    <location>
        <begin position="6"/>
        <end position="23"/>
    </location>
</feature>
<comment type="caution">
    <text evidence="6">The sequence shown here is derived from an EMBL/GenBank/DDBJ whole genome shotgun (WGS) entry which is preliminary data.</text>
</comment>
<evidence type="ECO:0000313" key="6">
    <source>
        <dbReference type="EMBL" id="NVD28512.1"/>
    </source>
</evidence>
<organism evidence="6 7">
    <name type="scientific">Parasphingorhabdus flavimaris</name>
    <dbReference type="NCBI Taxonomy" id="266812"/>
    <lineage>
        <taxon>Bacteria</taxon>
        <taxon>Pseudomonadati</taxon>
        <taxon>Pseudomonadota</taxon>
        <taxon>Alphaproteobacteria</taxon>
        <taxon>Sphingomonadales</taxon>
        <taxon>Sphingomonadaceae</taxon>
        <taxon>Parasphingorhabdus</taxon>
    </lineage>
</organism>
<feature type="transmembrane region" description="Helical" evidence="5">
    <location>
        <begin position="322"/>
        <end position="341"/>
    </location>
</feature>
<evidence type="ECO:0000256" key="5">
    <source>
        <dbReference type="SAM" id="Phobius"/>
    </source>
</evidence>
<accession>A0ABX2N4C0</accession>
<dbReference type="Pfam" id="PF00939">
    <property type="entry name" value="Na_sulph_symp"/>
    <property type="match status" value="1"/>
</dbReference>
<keyword evidence="7" id="KW-1185">Reference proteome</keyword>
<proteinExistence type="predicted"/>
<feature type="transmembrane region" description="Helical" evidence="5">
    <location>
        <begin position="164"/>
        <end position="188"/>
    </location>
</feature>
<dbReference type="PANTHER" id="PTHR10283">
    <property type="entry name" value="SOLUTE CARRIER FAMILY 13 MEMBER"/>
    <property type="match status" value="1"/>
</dbReference>
<dbReference type="InterPro" id="IPR001898">
    <property type="entry name" value="SLC13A/DASS"/>
</dbReference>
<sequence length="468" mass="48335">MNAQRIGLWAGLAGFVIMLLVPAPEAMSTPAWHVAALTLLMATWWMTQAIPLTATALLPFLALPTMDVMSVNETASQYYSPILFLILGGAFLALAIERVGLHKRLALAIIGLSGKTAWGILFAFMIATALLSMLISNTSSTLIMIPIALAVLVAGGVKDGETDGFAGALIMGVAFAASIGGLGTLVGSPTNAIAAGLINKTLGMNLNFLSWLKFGIPIVIIGIPVLAAILIAVQKVGQHSFDGVKAKLAIGSPGPWSVPEKRLVPVVAIVVLGWLFLPQIKTLFPDSALHDGSIAILGGLLLFSLPDGTGRRLLNWNEADKAPWGVIMLFGGGLALAAGIIESGLADWLGGALEPLRSVPVLVIAIALVALVILVTEFASNVATASGIMPVVASLILATGVDPVLLAVPAAMAASWGFMLPSGTGPNAIAWSTGHIELPKMLKSGLLLDLAGIPIIIGCIWMVSIVTS</sequence>
<evidence type="ECO:0000256" key="3">
    <source>
        <dbReference type="ARBA" id="ARBA00022989"/>
    </source>
</evidence>
<feature type="transmembrane region" description="Helical" evidence="5">
    <location>
        <begin position="35"/>
        <end position="58"/>
    </location>
</feature>
<dbReference type="PANTHER" id="PTHR10283:SF82">
    <property type="entry name" value="SOLUTE CARRIER FAMILY 13 MEMBER 2"/>
    <property type="match status" value="1"/>
</dbReference>
<gene>
    <name evidence="6" type="ORF">HUO14_11420</name>
</gene>
<evidence type="ECO:0000256" key="2">
    <source>
        <dbReference type="ARBA" id="ARBA00022692"/>
    </source>
</evidence>
<keyword evidence="3 5" id="KW-1133">Transmembrane helix</keyword>
<keyword evidence="4 5" id="KW-0472">Membrane</keyword>